<comment type="similarity">
    <text evidence="1">Belongs to the UPF0210 family.</text>
</comment>
<dbReference type="SUPFAM" id="SSF51998">
    <property type="entry name" value="PFL-like glycyl radical enzymes"/>
    <property type="match status" value="1"/>
</dbReference>
<dbReference type="Gene3D" id="3.20.70.20">
    <property type="match status" value="1"/>
</dbReference>
<organism evidence="2 3">
    <name type="scientific">Paenibacillus barengoltzii J12</name>
    <dbReference type="NCBI Taxonomy" id="935846"/>
    <lineage>
        <taxon>Bacteria</taxon>
        <taxon>Bacillati</taxon>
        <taxon>Bacillota</taxon>
        <taxon>Bacilli</taxon>
        <taxon>Bacillales</taxon>
        <taxon>Paenibacillaceae</taxon>
        <taxon>Paenibacillus</taxon>
    </lineage>
</organism>
<evidence type="ECO:0000256" key="1">
    <source>
        <dbReference type="HAMAP-Rule" id="MF_01221"/>
    </source>
</evidence>
<keyword evidence="3" id="KW-1185">Reference proteome</keyword>
<evidence type="ECO:0000313" key="2">
    <source>
        <dbReference type="EMBL" id="SMF07437.1"/>
    </source>
</evidence>
<protein>
    <recommendedName>
        <fullName evidence="1">UPF0210 protein SAMN02744124_01128</fullName>
    </recommendedName>
</protein>
<reference evidence="2 3" key="1">
    <citation type="submission" date="2017-04" db="EMBL/GenBank/DDBJ databases">
        <authorList>
            <person name="Varghese N."/>
            <person name="Submissions S."/>
        </authorList>
    </citation>
    <scope>NUCLEOTIDE SEQUENCE [LARGE SCALE GENOMIC DNA]</scope>
    <source>
        <strain evidence="2 3">J12</strain>
    </source>
</reference>
<dbReference type="GeneID" id="43344641"/>
<dbReference type="PANTHER" id="PTHR37560:SF1">
    <property type="entry name" value="UPF0210 PROTEIN MJ1665"/>
    <property type="match status" value="1"/>
</dbReference>
<comment type="subunit">
    <text evidence="1">Homodimer.</text>
</comment>
<dbReference type="Pfam" id="PF05167">
    <property type="entry name" value="DUF711"/>
    <property type="match status" value="1"/>
</dbReference>
<dbReference type="RefSeq" id="WP_009226123.1">
    <property type="nucleotide sequence ID" value="NZ_FXAE01000007.1"/>
</dbReference>
<dbReference type="Proteomes" id="UP000192939">
    <property type="component" value="Unassembled WGS sequence"/>
</dbReference>
<dbReference type="InterPro" id="IPR007841">
    <property type="entry name" value="UPF0210"/>
</dbReference>
<dbReference type="EMBL" id="FXAE01000007">
    <property type="protein sequence ID" value="SMF07437.1"/>
    <property type="molecule type" value="Genomic_DNA"/>
</dbReference>
<evidence type="ECO:0000313" key="3">
    <source>
        <dbReference type="Proteomes" id="UP000192939"/>
    </source>
</evidence>
<sequence length="452" mass="47733">MISRVEVQETNSMIREMNLDVRTITMGISLMDCAHEDMNVFNRNIYDKITRTAENLVKTGEDLEKQFGVPIVNKRISVTPISIAAGGLKTDTFVPVAEALDRAAKEVGVNFIGGFSALVQKGFTNGDRVLIDSIPEALAVTERVCSSVNVGSSRNGINMDAVKKMGDIILRTAERTADRGSIGCAKLVVFCNAVEDNPFMAGAFHGVGEQECVINVGVSGPGVVKRALEEVKGKDFETLCETIKRTAFKVTRVGQLVAQEASKRLGVPFGIIDLSLAPTPEIGDSIAEIFQVMGLEEAGAPGTTAALAILNDNVKKGGVMASSYVGGLSGAFIPVSEDHGMIEAVQRGALTLEKLEAMTCVCSVGLDMIAIPGNTSAATISGIIADESAIGMVNNKTTAVRIIPVIGKDVGEVVEFGGLLGYAPIMPVNAFNCAPFIERGGRIPAPIHSFKN</sequence>
<dbReference type="PANTHER" id="PTHR37560">
    <property type="entry name" value="UPF0210 PROTEIN SPR0218"/>
    <property type="match status" value="1"/>
</dbReference>
<comment type="caution">
    <text evidence="2">The sequence shown here is derived from an EMBL/GenBank/DDBJ whole genome shotgun (WGS) entry which is preliminary data.</text>
</comment>
<dbReference type="HAMAP" id="MF_01221">
    <property type="entry name" value="UPF0210"/>
    <property type="match status" value="1"/>
</dbReference>
<dbReference type="NCBIfam" id="NF003700">
    <property type="entry name" value="PRK05313.1"/>
    <property type="match status" value="1"/>
</dbReference>
<accession>A0ABY1LUJ7</accession>
<gene>
    <name evidence="2" type="ORF">SAMN02744124_01128</name>
</gene>
<proteinExistence type="inferred from homology"/>
<name>A0ABY1LUJ7_9BACL</name>
<dbReference type="CDD" id="cd08025">
    <property type="entry name" value="RNR_PFL_like_DUF711"/>
    <property type="match status" value="1"/>
</dbReference>